<accession>S0JM12</accession>
<sequence length="71" mass="8075">MYVPPRLDDIVNGTQLKEEIVDENVVIQGRAMILFPIAENSSFIKVVPKVAMEGHDPNRPIELSSFNIYFE</sequence>
<dbReference type="PATRIC" id="fig|1139996.3.peg.1902"/>
<gene>
    <name evidence="1" type="ORF">OMQ_01930</name>
</gene>
<protein>
    <submittedName>
        <fullName evidence="1">Uncharacterized protein</fullName>
    </submittedName>
</protein>
<dbReference type="EMBL" id="AHYT01000009">
    <property type="protein sequence ID" value="EOT28016.1"/>
    <property type="molecule type" value="Genomic_DNA"/>
</dbReference>
<dbReference type="HOGENOM" id="CLU_2733824_0_0_9"/>
<dbReference type="Proteomes" id="UP000014136">
    <property type="component" value="Unassembled WGS sequence"/>
</dbReference>
<reference evidence="1 2" key="1">
    <citation type="submission" date="2013-03" db="EMBL/GenBank/DDBJ databases">
        <title>The Genome Sequence of Enterococcus saccharolyticus ATCC_43076 (Illumina only assembly).</title>
        <authorList>
            <consortium name="The Broad Institute Genomics Platform"/>
            <consortium name="The Broad Institute Genome Sequencing Center for Infectious Disease"/>
            <person name="Earl A."/>
            <person name="Russ C."/>
            <person name="Gilmore M."/>
            <person name="Surin D."/>
            <person name="Walker B."/>
            <person name="Young S."/>
            <person name="Zeng Q."/>
            <person name="Gargeya S."/>
            <person name="Fitzgerald M."/>
            <person name="Haas B."/>
            <person name="Abouelleil A."/>
            <person name="Allen A.W."/>
            <person name="Alvarado L."/>
            <person name="Arachchi H.M."/>
            <person name="Berlin A.M."/>
            <person name="Chapman S.B."/>
            <person name="Gainer-Dewar J."/>
            <person name="Goldberg J."/>
            <person name="Griggs A."/>
            <person name="Gujja S."/>
            <person name="Hansen M."/>
            <person name="Howarth C."/>
            <person name="Imamovic A."/>
            <person name="Ireland A."/>
            <person name="Larimer J."/>
            <person name="McCowan C."/>
            <person name="Murphy C."/>
            <person name="Pearson M."/>
            <person name="Poon T.W."/>
            <person name="Priest M."/>
            <person name="Roberts A."/>
            <person name="Saif S."/>
            <person name="Shea T."/>
            <person name="Sisk P."/>
            <person name="Sykes S."/>
            <person name="Wortman J."/>
            <person name="Nusbaum C."/>
            <person name="Birren B."/>
        </authorList>
    </citation>
    <scope>NUCLEOTIDE SEQUENCE [LARGE SCALE GENOMIC DNA]</scope>
    <source>
        <strain evidence="1 2">ATCC 43076</strain>
    </source>
</reference>
<dbReference type="STRING" id="41997.RV16_GL001078"/>
<evidence type="ECO:0000313" key="2">
    <source>
        <dbReference type="Proteomes" id="UP000014136"/>
    </source>
</evidence>
<proteinExistence type="predicted"/>
<name>S0JM12_9ENTE</name>
<evidence type="ECO:0000313" key="1">
    <source>
        <dbReference type="EMBL" id="EOT28016.1"/>
    </source>
</evidence>
<organism evidence="1 2">
    <name type="scientific">Enterococcus saccharolyticus subsp. saccharolyticus ATCC 43076</name>
    <dbReference type="NCBI Taxonomy" id="1139996"/>
    <lineage>
        <taxon>Bacteria</taxon>
        <taxon>Bacillati</taxon>
        <taxon>Bacillota</taxon>
        <taxon>Bacilli</taxon>
        <taxon>Lactobacillales</taxon>
        <taxon>Enterococcaceae</taxon>
        <taxon>Enterococcus</taxon>
    </lineage>
</organism>
<dbReference type="RefSeq" id="WP_016175700.1">
    <property type="nucleotide sequence ID" value="NZ_KE136389.1"/>
</dbReference>
<dbReference type="AlphaFoldDB" id="S0JM12"/>
<comment type="caution">
    <text evidence="1">The sequence shown here is derived from an EMBL/GenBank/DDBJ whole genome shotgun (WGS) entry which is preliminary data.</text>
</comment>
<keyword evidence="2" id="KW-1185">Reference proteome</keyword>